<dbReference type="Gene3D" id="1.10.12.10">
    <property type="entry name" value="Lyase 2-enoyl-coa Hydratase, Chain A, domain 2"/>
    <property type="match status" value="1"/>
</dbReference>
<evidence type="ECO:0000313" key="4">
    <source>
        <dbReference type="Proteomes" id="UP001501057"/>
    </source>
</evidence>
<accession>A0ABP4WA48</accession>
<protein>
    <recommendedName>
        <fullName evidence="2">SnoaL-like domain-containing protein</fullName>
    </recommendedName>
</protein>
<dbReference type="SUPFAM" id="SSF52096">
    <property type="entry name" value="ClpP/crotonase"/>
    <property type="match status" value="1"/>
</dbReference>
<dbReference type="InterPro" id="IPR037401">
    <property type="entry name" value="SnoaL-like"/>
</dbReference>
<dbReference type="PANTHER" id="PTHR43459:SF1">
    <property type="entry name" value="EG:BACN32G11.4 PROTEIN"/>
    <property type="match status" value="1"/>
</dbReference>
<evidence type="ECO:0000313" key="3">
    <source>
        <dbReference type="EMBL" id="GAA1750132.1"/>
    </source>
</evidence>
<dbReference type="InterPro" id="IPR001753">
    <property type="entry name" value="Enoyl-CoA_hydra/iso"/>
</dbReference>
<dbReference type="RefSeq" id="WP_344203535.1">
    <property type="nucleotide sequence ID" value="NZ_BAAAME010000005.1"/>
</dbReference>
<keyword evidence="4" id="KW-1185">Reference proteome</keyword>
<feature type="domain" description="SnoaL-like" evidence="2">
    <location>
        <begin position="10"/>
        <end position="119"/>
    </location>
</feature>
<sequence>MNLPDQCDAAERLYAALARGDRHALDDVLHPDFTGHATAGFPLGLGGDYASPADMQASFWWAIGRTWAASAEPAEMHGLDDGRLVVLGTYRGSERATGAELEAAFVHLLSFREGRIVRVEQLTDSAAWAATLPDQLSTIAYRVDDDGIAHVRLDRPEVRNAIDLALATDTLTVARRIQADASVRAVLITGAGPHFTVGGDISTFLESDPDQLGDLLRSMTTPFHEGFRILAEVDVPIVTATRGAVAGGGIGYVYASDVSIASETTRFVTAFSDLGLSGDGGWSYHLPRRVGLARATAITLLNRPVPATQALDIGLVTDVVPDDELDEAALELARTLARGPTRAYAKMRRLLRDTWGASLSDQLRRETEQLHASGATRDIAEAITAFGEKRRPNFEGR</sequence>
<comment type="similarity">
    <text evidence="1">Belongs to the enoyl-CoA hydratase/isomerase family.</text>
</comment>
<dbReference type="Proteomes" id="UP001501057">
    <property type="component" value="Unassembled WGS sequence"/>
</dbReference>
<proteinExistence type="inferred from homology"/>
<dbReference type="InterPro" id="IPR032710">
    <property type="entry name" value="NTF2-like_dom_sf"/>
</dbReference>
<dbReference type="PANTHER" id="PTHR43459">
    <property type="entry name" value="ENOYL-COA HYDRATASE"/>
    <property type="match status" value="1"/>
</dbReference>
<dbReference type="EMBL" id="BAAAME010000005">
    <property type="protein sequence ID" value="GAA1750132.1"/>
    <property type="molecule type" value="Genomic_DNA"/>
</dbReference>
<comment type="caution">
    <text evidence="3">The sequence shown here is derived from an EMBL/GenBank/DDBJ whole genome shotgun (WGS) entry which is preliminary data.</text>
</comment>
<dbReference type="CDD" id="cd06558">
    <property type="entry name" value="crotonase-like"/>
    <property type="match status" value="1"/>
</dbReference>
<gene>
    <name evidence="3" type="ORF">GCM10009710_32600</name>
</gene>
<dbReference type="InterPro" id="IPR029045">
    <property type="entry name" value="ClpP/crotonase-like_dom_sf"/>
</dbReference>
<reference evidence="4" key="1">
    <citation type="journal article" date="2019" name="Int. J. Syst. Evol. Microbiol.">
        <title>The Global Catalogue of Microorganisms (GCM) 10K type strain sequencing project: providing services to taxonomists for standard genome sequencing and annotation.</title>
        <authorList>
            <consortium name="The Broad Institute Genomics Platform"/>
            <consortium name="The Broad Institute Genome Sequencing Center for Infectious Disease"/>
            <person name="Wu L."/>
            <person name="Ma J."/>
        </authorList>
    </citation>
    <scope>NUCLEOTIDE SEQUENCE [LARGE SCALE GENOMIC DNA]</scope>
    <source>
        <strain evidence="4">JCM 13518</strain>
    </source>
</reference>
<dbReference type="Gene3D" id="3.90.226.10">
    <property type="entry name" value="2-enoyl-CoA Hydratase, Chain A, domain 1"/>
    <property type="match status" value="1"/>
</dbReference>
<dbReference type="Pfam" id="PF12680">
    <property type="entry name" value="SnoaL_2"/>
    <property type="match status" value="1"/>
</dbReference>
<dbReference type="InterPro" id="IPR014748">
    <property type="entry name" value="Enoyl-CoA_hydra_C"/>
</dbReference>
<evidence type="ECO:0000256" key="1">
    <source>
        <dbReference type="ARBA" id="ARBA00005254"/>
    </source>
</evidence>
<dbReference type="Pfam" id="PF00378">
    <property type="entry name" value="ECH_1"/>
    <property type="match status" value="1"/>
</dbReference>
<name>A0ABP4WA48_9ACTN</name>
<evidence type="ECO:0000259" key="2">
    <source>
        <dbReference type="Pfam" id="PF12680"/>
    </source>
</evidence>
<organism evidence="3 4">
    <name type="scientific">Aeromicrobium alkaliterrae</name>
    <dbReference type="NCBI Taxonomy" id="302168"/>
    <lineage>
        <taxon>Bacteria</taxon>
        <taxon>Bacillati</taxon>
        <taxon>Actinomycetota</taxon>
        <taxon>Actinomycetes</taxon>
        <taxon>Propionibacteriales</taxon>
        <taxon>Nocardioidaceae</taxon>
        <taxon>Aeromicrobium</taxon>
    </lineage>
</organism>
<dbReference type="Gene3D" id="3.10.450.50">
    <property type="match status" value="1"/>
</dbReference>
<dbReference type="SUPFAM" id="SSF54427">
    <property type="entry name" value="NTF2-like"/>
    <property type="match status" value="1"/>
</dbReference>